<feature type="domain" description="N-acetyltransferase" evidence="3">
    <location>
        <begin position="328"/>
        <end position="475"/>
    </location>
</feature>
<feature type="binding site" evidence="2">
    <location>
        <position position="153"/>
    </location>
    <ligand>
        <name>substrate</name>
    </ligand>
</feature>
<dbReference type="EMBL" id="WCTL01000014">
    <property type="protein sequence ID" value="KAB4234152.1"/>
    <property type="molecule type" value="Genomic_DNA"/>
</dbReference>
<dbReference type="GO" id="GO:0016747">
    <property type="term" value="F:acyltransferase activity, transferring groups other than amino-acyl groups"/>
    <property type="evidence" value="ECO:0007669"/>
    <property type="project" value="InterPro"/>
</dbReference>
<dbReference type="EMBL" id="JAQNQY010000012">
    <property type="protein sequence ID" value="MDC1753236.1"/>
    <property type="molecule type" value="Genomic_DNA"/>
</dbReference>
<dbReference type="EMBL" id="QSPV01000001">
    <property type="protein sequence ID" value="RGJ97245.1"/>
    <property type="molecule type" value="Genomic_DNA"/>
</dbReference>
<dbReference type="PANTHER" id="PTHR43328">
    <property type="entry name" value="ACETYLTRANSFERASE-RELATED"/>
    <property type="match status" value="1"/>
</dbReference>
<dbReference type="Proteomes" id="UP000095614">
    <property type="component" value="Unassembled WGS sequence"/>
</dbReference>
<protein>
    <submittedName>
        <fullName evidence="4">Putative LPS biosynthesis Acetyltransferase</fullName>
    </submittedName>
    <submittedName>
        <fullName evidence="6">UDP-2,4-diacetamido-2,4, 6-trideoxy-beta-L-altropyranose hydrolase</fullName>
        <ecNumber evidence="6">3.6.1.57</ecNumber>
    </submittedName>
</protein>
<dbReference type="InterPro" id="IPR000182">
    <property type="entry name" value="GNAT_dom"/>
</dbReference>
<evidence type="ECO:0000313" key="8">
    <source>
        <dbReference type="Proteomes" id="UP000095614"/>
    </source>
</evidence>
<evidence type="ECO:0000313" key="7">
    <source>
        <dbReference type="EMBL" id="RGJ97245.1"/>
    </source>
</evidence>
<dbReference type="Gene3D" id="3.40.50.11190">
    <property type="match status" value="1"/>
</dbReference>
<dbReference type="RefSeq" id="WP_022400699.1">
    <property type="nucleotide sequence ID" value="NZ_CZAF01000010.1"/>
</dbReference>
<keyword evidence="6" id="KW-0378">Hydrolase</keyword>
<dbReference type="Proteomes" id="UP000462376">
    <property type="component" value="Unassembled WGS sequence"/>
</dbReference>
<dbReference type="Proteomes" id="UP000260844">
    <property type="component" value="Unassembled WGS sequence"/>
</dbReference>
<evidence type="ECO:0000259" key="3">
    <source>
        <dbReference type="PROSITE" id="PS51186"/>
    </source>
</evidence>
<accession>A0A139K6Z8</accession>
<evidence type="ECO:0000313" key="5">
    <source>
        <dbReference type="EMBL" id="KAB4234152.1"/>
    </source>
</evidence>
<dbReference type="PROSITE" id="PS51186">
    <property type="entry name" value="GNAT"/>
    <property type="match status" value="1"/>
</dbReference>
<dbReference type="Gene3D" id="3.40.50.2000">
    <property type="entry name" value="Glycogen Phosphorylase B"/>
    <property type="match status" value="1"/>
</dbReference>
<dbReference type="EC" id="3.6.1.57" evidence="6"/>
<feature type="binding site" evidence="2">
    <location>
        <position position="253"/>
    </location>
    <ligand>
        <name>substrate</name>
    </ligand>
</feature>
<keyword evidence="4" id="KW-0808">Transferase</keyword>
<dbReference type="PATRIC" id="fig|820.27.peg.2071"/>
<dbReference type="Proteomes" id="UP001218502">
    <property type="component" value="Unassembled WGS sequence"/>
</dbReference>
<dbReference type="InterPro" id="IPR016181">
    <property type="entry name" value="Acyl_CoA_acyltransferase"/>
</dbReference>
<feature type="binding site" evidence="2">
    <location>
        <begin position="248"/>
        <end position="249"/>
    </location>
    <ligand>
        <name>substrate</name>
    </ligand>
</feature>
<dbReference type="GO" id="GO:0016787">
    <property type="term" value="F:hydrolase activity"/>
    <property type="evidence" value="ECO:0007669"/>
    <property type="project" value="UniProtKB-KW"/>
</dbReference>
<gene>
    <name evidence="6" type="primary">pseG</name>
    <name evidence="7" type="ORF">DXD40_02320</name>
    <name evidence="4" type="ORF">ERS852462_03439</name>
    <name evidence="5" type="ORF">GAP47_14605</name>
    <name evidence="6" type="ORF">POY80_12365</name>
</gene>
<dbReference type="EMBL" id="CZAF01000010">
    <property type="protein sequence ID" value="CUP38501.1"/>
    <property type="molecule type" value="Genomic_DNA"/>
</dbReference>
<dbReference type="AlphaFoldDB" id="A0A139K6Z8"/>
<reference evidence="5 10" key="3">
    <citation type="journal article" date="2019" name="Nat. Med.">
        <title>A library of human gut bacterial isolates paired with longitudinal multiomics data enables mechanistic microbiome research.</title>
        <authorList>
            <person name="Poyet M."/>
            <person name="Groussin M."/>
            <person name="Gibbons S.M."/>
            <person name="Avila-Pacheco J."/>
            <person name="Jiang X."/>
            <person name="Kearney S.M."/>
            <person name="Perrotta A.R."/>
            <person name="Berdy B."/>
            <person name="Zhao S."/>
            <person name="Lieberman T.D."/>
            <person name="Swanson P.K."/>
            <person name="Smith M."/>
            <person name="Roesemann S."/>
            <person name="Alexander J.E."/>
            <person name="Rich S.A."/>
            <person name="Livny J."/>
            <person name="Vlamakis H."/>
            <person name="Clish C."/>
            <person name="Bullock K."/>
            <person name="Deik A."/>
            <person name="Scott J."/>
            <person name="Pierce K.A."/>
            <person name="Xavier R.J."/>
            <person name="Alm E.J."/>
        </authorList>
    </citation>
    <scope>NUCLEOTIDE SEQUENCE [LARGE SCALE GENOMIC DNA]</scope>
    <source>
        <strain evidence="5 10">BIOML-A5</strain>
    </source>
</reference>
<reference evidence="6" key="4">
    <citation type="submission" date="2022-10" db="EMBL/GenBank/DDBJ databases">
        <title>Human gut microbiome strain richness.</title>
        <authorList>
            <person name="Chen-Liaw A."/>
        </authorList>
    </citation>
    <scope>NUCLEOTIDE SEQUENCE</scope>
    <source>
        <strain evidence="6">A1_m1001262Bd0_191120</strain>
    </source>
</reference>
<evidence type="ECO:0000313" key="6">
    <source>
        <dbReference type="EMBL" id="MDC1753236.1"/>
    </source>
</evidence>
<name>A0A139K6Z8_BACUN</name>
<proteinExistence type="predicted"/>
<dbReference type="PANTHER" id="PTHR43328:SF1">
    <property type="entry name" value="N-ACETYLTRANSFERASE DOMAIN-CONTAINING PROTEIN"/>
    <property type="match status" value="1"/>
</dbReference>
<feature type="active site" description="Proton acceptor" evidence="1">
    <location>
        <position position="26"/>
    </location>
</feature>
<dbReference type="Gene3D" id="3.40.630.30">
    <property type="match status" value="1"/>
</dbReference>
<dbReference type="SUPFAM" id="SSF55729">
    <property type="entry name" value="Acyl-CoA N-acyltransferases (Nat)"/>
    <property type="match status" value="1"/>
</dbReference>
<reference evidence="7 9" key="2">
    <citation type="submission" date="2018-08" db="EMBL/GenBank/DDBJ databases">
        <title>A genome reference for cultivated species of the human gut microbiota.</title>
        <authorList>
            <person name="Zou Y."/>
            <person name="Xue W."/>
            <person name="Luo G."/>
        </authorList>
    </citation>
    <scope>NUCLEOTIDE SEQUENCE [LARGE SCALE GENOMIC DNA]</scope>
    <source>
        <strain evidence="7 9">TM04-30</strain>
    </source>
</reference>
<evidence type="ECO:0000313" key="11">
    <source>
        <dbReference type="Proteomes" id="UP001218502"/>
    </source>
</evidence>
<dbReference type="InterPro" id="IPR020023">
    <property type="entry name" value="PseG"/>
</dbReference>
<reference evidence="4 8" key="1">
    <citation type="submission" date="2015-09" db="EMBL/GenBank/DDBJ databases">
        <authorList>
            <consortium name="Pathogen Informatics"/>
        </authorList>
    </citation>
    <scope>NUCLEOTIDE SEQUENCE [LARGE SCALE GENOMIC DNA]</scope>
    <source>
        <strain evidence="4 8">2789STDY5834847</strain>
    </source>
</reference>
<dbReference type="Pfam" id="PF13302">
    <property type="entry name" value="Acetyltransf_3"/>
    <property type="match status" value="1"/>
</dbReference>
<evidence type="ECO:0000256" key="2">
    <source>
        <dbReference type="PIRSR" id="PIRSR620023-2"/>
    </source>
</evidence>
<dbReference type="OrthoDB" id="6290225at2"/>
<sequence>MSYFIDDVMQKIYFRADASATIGYGHFIRTLALADMLKDDFDCTFFTCHPTSYQVSEMEKVCPFIPLQEETHSADFLSHLQGDEIVVLDNYFFTTDYQLAIKQKGCRLVCIDDMHDKHYVADVVINHGQTNPALFDVESYTRLCLGFDWALLRKPFLEAAKRKSISSDRIEKVAVCFGGSDIHDITGYFVNQVLRLCTVNSITAVVGDAYTPHSSCVQDSRLVYRSRLTAQEMADLFCDSDLVICSASSVCIEALACGAKVAAGWYVDNQKEFYDLLISNGWIIGLGNVRQPSVDLCNVSFLRLSNTSVNNCVQRRYISFFRNLADNCYLREVRSMDRDLLYKWVNDPIVRQSAFNTDEINYEEHCNWFTRCLQREDVKIYILIENGMPVGQVRLNIEKGEALIDYSIASEYRGRGLGYVIIELISEKVRCMKNVNSLVAHVKAANVASKRVFLKNGFLEYANESLFTLSYKKNI</sequence>
<organism evidence="6 11">
    <name type="scientific">Bacteroides uniformis</name>
    <dbReference type="NCBI Taxonomy" id="820"/>
    <lineage>
        <taxon>Bacteria</taxon>
        <taxon>Pseudomonadati</taxon>
        <taxon>Bacteroidota</taxon>
        <taxon>Bacteroidia</taxon>
        <taxon>Bacteroidales</taxon>
        <taxon>Bacteroidaceae</taxon>
        <taxon>Bacteroides</taxon>
    </lineage>
</organism>
<evidence type="ECO:0000313" key="10">
    <source>
        <dbReference type="Proteomes" id="UP000462376"/>
    </source>
</evidence>
<evidence type="ECO:0000313" key="4">
    <source>
        <dbReference type="EMBL" id="CUP38501.1"/>
    </source>
</evidence>
<evidence type="ECO:0000256" key="1">
    <source>
        <dbReference type="PIRSR" id="PIRSR620023-1"/>
    </source>
</evidence>
<dbReference type="NCBIfam" id="TIGR03590">
    <property type="entry name" value="PseG"/>
    <property type="match status" value="1"/>
</dbReference>
<evidence type="ECO:0000313" key="9">
    <source>
        <dbReference type="Proteomes" id="UP000260844"/>
    </source>
</evidence>